<evidence type="ECO:0000313" key="3">
    <source>
        <dbReference type="Proteomes" id="UP001167160"/>
    </source>
</evidence>
<protein>
    <submittedName>
        <fullName evidence="2">Uncharacterized protein</fullName>
    </submittedName>
</protein>
<dbReference type="Proteomes" id="UP001167160">
    <property type="component" value="Unassembled WGS sequence"/>
</dbReference>
<feature type="compositionally biased region" description="Gly residues" evidence="1">
    <location>
        <begin position="22"/>
        <end position="33"/>
    </location>
</feature>
<feature type="compositionally biased region" description="Low complexity" evidence="1">
    <location>
        <begin position="137"/>
        <end position="155"/>
    </location>
</feature>
<name>A0ABT0XCN2_9ACTN</name>
<accession>A0ABT0XCN2</accession>
<evidence type="ECO:0000256" key="1">
    <source>
        <dbReference type="SAM" id="MobiDB-lite"/>
    </source>
</evidence>
<feature type="compositionally biased region" description="Low complexity" evidence="1">
    <location>
        <begin position="72"/>
        <end position="86"/>
    </location>
</feature>
<comment type="caution">
    <text evidence="2">The sequence shown here is derived from an EMBL/GenBank/DDBJ whole genome shotgun (WGS) entry which is preliminary data.</text>
</comment>
<dbReference type="EMBL" id="JAMQGM010000057">
    <property type="protein sequence ID" value="MCM2580284.1"/>
    <property type="molecule type" value="Genomic_DNA"/>
</dbReference>
<sequence length="164" mass="15743">MAKPGYGIYRRSPASGFWSGTGDAGALGLGDTDGAGDSAWVASSDGDVSSPPSPGRGPGLPDGLREAGALGPGLSSPFFPSAAPSSCAPERPLPRGTPAAPPAGIGGAPFIAASPSDVPEEGDGRGSSGSPTFTQPVTATRTSRAAAARTAVRRSGAPAVSAAG</sequence>
<reference evidence="2" key="1">
    <citation type="journal article" date="2023" name="Int. J. Syst. Evol. Microbiol.">
        <title>Streptomyces meridianus sp. nov. isolated from brackish water of the Tagus estuary in Alcochete, Portugal.</title>
        <authorList>
            <person name="Santos J.D.N."/>
            <person name="Klimek D."/>
            <person name="Calusinska M."/>
            <person name="Lobo Da Cunha A."/>
            <person name="Catita J."/>
            <person name="Goncalves H."/>
            <person name="Gonzalez I."/>
            <person name="Reyes F."/>
            <person name="Lage O.M."/>
        </authorList>
    </citation>
    <scope>NUCLEOTIDE SEQUENCE</scope>
    <source>
        <strain evidence="2">MTZ3.1</strain>
    </source>
</reference>
<keyword evidence="3" id="KW-1185">Reference proteome</keyword>
<gene>
    <name evidence="2" type="ORF">M1E25_23585</name>
</gene>
<organism evidence="2 3">
    <name type="scientific">Streptomyces meridianus</name>
    <dbReference type="NCBI Taxonomy" id="2938945"/>
    <lineage>
        <taxon>Bacteria</taxon>
        <taxon>Bacillati</taxon>
        <taxon>Actinomycetota</taxon>
        <taxon>Actinomycetes</taxon>
        <taxon>Kitasatosporales</taxon>
        <taxon>Streptomycetaceae</taxon>
        <taxon>Streptomyces</taxon>
    </lineage>
</organism>
<feature type="region of interest" description="Disordered" evidence="1">
    <location>
        <begin position="1"/>
        <end position="164"/>
    </location>
</feature>
<evidence type="ECO:0000313" key="2">
    <source>
        <dbReference type="EMBL" id="MCM2580284.1"/>
    </source>
</evidence>
<feature type="compositionally biased region" description="Low complexity" evidence="1">
    <location>
        <begin position="34"/>
        <end position="50"/>
    </location>
</feature>
<proteinExistence type="predicted"/>
<dbReference type="RefSeq" id="WP_251418983.1">
    <property type="nucleotide sequence ID" value="NZ_JAMQGM010000057.1"/>
</dbReference>